<accession>A0A6A4KTN8</accession>
<dbReference type="Gene3D" id="3.80.10.10">
    <property type="entry name" value="Ribonuclease Inhibitor"/>
    <property type="match status" value="1"/>
</dbReference>
<evidence type="ECO:0000259" key="3">
    <source>
        <dbReference type="Pfam" id="PF23598"/>
    </source>
</evidence>
<dbReference type="InterPro" id="IPR032675">
    <property type="entry name" value="LRR_dom_sf"/>
</dbReference>
<evidence type="ECO:0000256" key="2">
    <source>
        <dbReference type="ARBA" id="ARBA00022737"/>
    </source>
</evidence>
<keyword evidence="2" id="KW-0677">Repeat</keyword>
<feature type="domain" description="Disease resistance R13L4/SHOC-2-like LRR" evidence="3">
    <location>
        <begin position="86"/>
        <end position="266"/>
    </location>
</feature>
<reference evidence="4" key="1">
    <citation type="journal article" date="2019" name="Genome Biol. Evol.">
        <title>The Rhododendron genome and chromosomal organization provide insight into shared whole-genome duplications across the heath family (Ericaceae).</title>
        <authorList>
            <person name="Soza V.L."/>
            <person name="Lindsley D."/>
            <person name="Waalkes A."/>
            <person name="Ramage E."/>
            <person name="Patwardhan R.P."/>
            <person name="Burton J.N."/>
            <person name="Adey A."/>
            <person name="Kumar A."/>
            <person name="Qiu R."/>
            <person name="Shendure J."/>
            <person name="Hall B."/>
        </authorList>
    </citation>
    <scope>NUCLEOTIDE SEQUENCE</scope>
    <source>
        <strain evidence="4">RSF 1966-606</strain>
    </source>
</reference>
<dbReference type="EMBL" id="QEFC01003829">
    <property type="protein sequence ID" value="KAE9446168.1"/>
    <property type="molecule type" value="Genomic_DNA"/>
</dbReference>
<name>A0A6A4KTN8_9ERIC</name>
<feature type="non-terminal residue" evidence="4">
    <location>
        <position position="1"/>
    </location>
</feature>
<dbReference type="PANTHER" id="PTHR48051:SF1">
    <property type="entry name" value="RAS SUPPRESSOR PROTEIN 1"/>
    <property type="match status" value="1"/>
</dbReference>
<comment type="caution">
    <text evidence="4">The sequence shown here is derived from an EMBL/GenBank/DDBJ whole genome shotgun (WGS) entry which is preliminary data.</text>
</comment>
<evidence type="ECO:0000313" key="4">
    <source>
        <dbReference type="EMBL" id="KAE9446168.1"/>
    </source>
</evidence>
<evidence type="ECO:0000256" key="1">
    <source>
        <dbReference type="ARBA" id="ARBA00022614"/>
    </source>
</evidence>
<dbReference type="SUPFAM" id="SSF52058">
    <property type="entry name" value="L domain-like"/>
    <property type="match status" value="1"/>
</dbReference>
<protein>
    <recommendedName>
        <fullName evidence="3">Disease resistance R13L4/SHOC-2-like LRR domain-containing protein</fullName>
    </recommendedName>
</protein>
<dbReference type="PANTHER" id="PTHR48051">
    <property type="match status" value="1"/>
</dbReference>
<dbReference type="Pfam" id="PF23598">
    <property type="entry name" value="LRR_14"/>
    <property type="match status" value="1"/>
</dbReference>
<dbReference type="GO" id="GO:0005737">
    <property type="term" value="C:cytoplasm"/>
    <property type="evidence" value="ECO:0007669"/>
    <property type="project" value="TreeGrafter"/>
</dbReference>
<keyword evidence="1" id="KW-0433">Leucine-rich repeat</keyword>
<organism evidence="4">
    <name type="scientific">Rhododendron williamsianum</name>
    <dbReference type="NCBI Taxonomy" id="262921"/>
    <lineage>
        <taxon>Eukaryota</taxon>
        <taxon>Viridiplantae</taxon>
        <taxon>Streptophyta</taxon>
        <taxon>Embryophyta</taxon>
        <taxon>Tracheophyta</taxon>
        <taxon>Spermatophyta</taxon>
        <taxon>Magnoliopsida</taxon>
        <taxon>eudicotyledons</taxon>
        <taxon>Gunneridae</taxon>
        <taxon>Pentapetalae</taxon>
        <taxon>asterids</taxon>
        <taxon>Ericales</taxon>
        <taxon>Ericaceae</taxon>
        <taxon>Ericoideae</taxon>
        <taxon>Rhodoreae</taxon>
        <taxon>Rhododendron</taxon>
    </lineage>
</organism>
<gene>
    <name evidence="4" type="ORF">C3L33_21934</name>
</gene>
<dbReference type="OrthoDB" id="1691503at2759"/>
<dbReference type="InterPro" id="IPR050216">
    <property type="entry name" value="LRR_domain-containing"/>
</dbReference>
<dbReference type="InterPro" id="IPR055414">
    <property type="entry name" value="LRR_R13L4/SHOC2-like"/>
</dbReference>
<dbReference type="AlphaFoldDB" id="A0A6A4KTN8"/>
<sequence>PRIGYGALYPKDSDINIDSLLECWEAEDLLGNGNDARKFIRRVAFYISEGYPECKPLVKTNKELREPPDEESWREKKWISLGDNQLDRLPNSPNCSMLSTLFLQKNLSLEEIPPEFFEHMINLRVLDMSHTGIASLPSSLSILISLKVLDLNNCERLVELPSHIVELVHLESLDIHGSGINYIPPHIEKLIFLKRLWVSFRIGNDIQDVSFNYDMISKLSRLEELVIDMKSPEQWTNEVLENIMKEVAMLQKFKRLKVCFSNRIVDVIEVAPRRRILVPEATILMSYIRRSLWGVVKRIGPFPTFSGDSLRFSTPLLASVQLQTTTSDDPFDDFPTSSAAFDDPSMTPSYHLLQHLPFLQQPPLVLLKKQVF</sequence>
<proteinExistence type="predicted"/>